<feature type="transmembrane region" description="Helical" evidence="6">
    <location>
        <begin position="101"/>
        <end position="118"/>
    </location>
</feature>
<feature type="transmembrane region" description="Helical" evidence="6">
    <location>
        <begin position="236"/>
        <end position="257"/>
    </location>
</feature>
<comment type="caution">
    <text evidence="7">The sequence shown here is derived from an EMBL/GenBank/DDBJ whole genome shotgun (WGS) entry which is preliminary data.</text>
</comment>
<feature type="transmembrane region" description="Helical" evidence="6">
    <location>
        <begin position="157"/>
        <end position="174"/>
    </location>
</feature>
<name>A0A939RSE5_9CELL</name>
<sequence length="406" mass="41061">MAIAVASAVGYALLAIVGRSLPPADFALFVAFWGVLFGLGSSLSIVEQETARATADEGRQDTGPPAHAVTAAAALLAMLLAATTLVPALAERLYGDADSRMGLLVTAAALGFAVQFAVRGRLMGSGAVQSYGWLVMSEALARLGALAVVLVIAGIDLWSAGVAVAIGSFAWLGWARRARSVLPRRGPSLIVWAAAARRAATLMLAAGLSATVITGYPTMVAALTAEQPGAAGGAVFAALTVSRVPLLLVSPLQALTVPYVVRAQAQAQTSTTPPLQRGLLVGTAAAVAVGLLGGAAGYLAGPWVVRRVYGAAYEVSGQAVGLLVLSAFLLAWVLLLSAALVALASHRGMILMWSAGAGSTAVWLLASPLPLVETTAVGALVGPCAAAAVALPLLWRLVRPAQPRTG</sequence>
<evidence type="ECO:0000256" key="4">
    <source>
        <dbReference type="ARBA" id="ARBA00022989"/>
    </source>
</evidence>
<feature type="transmembrane region" description="Helical" evidence="6">
    <location>
        <begin position="350"/>
        <end position="369"/>
    </location>
</feature>
<feature type="transmembrane region" description="Helical" evidence="6">
    <location>
        <begin position="320"/>
        <end position="343"/>
    </location>
</feature>
<feature type="transmembrane region" description="Helical" evidence="6">
    <location>
        <begin position="28"/>
        <end position="46"/>
    </location>
</feature>
<feature type="transmembrane region" description="Helical" evidence="6">
    <location>
        <begin position="195"/>
        <end position="216"/>
    </location>
</feature>
<reference evidence="7" key="1">
    <citation type="submission" date="2021-03" db="EMBL/GenBank/DDBJ databases">
        <title>Actinotalea soli sp. nov., isolated from soil.</title>
        <authorList>
            <person name="Ping W."/>
            <person name="Zhang J."/>
        </authorList>
    </citation>
    <scope>NUCLEOTIDE SEQUENCE</scope>
    <source>
        <strain evidence="7">BY-33</strain>
    </source>
</reference>
<keyword evidence="2" id="KW-1003">Cell membrane</keyword>
<evidence type="ECO:0000256" key="6">
    <source>
        <dbReference type="SAM" id="Phobius"/>
    </source>
</evidence>
<comment type="subcellular location">
    <subcellularLocation>
        <location evidence="1">Cell membrane</location>
        <topology evidence="1">Multi-pass membrane protein</topology>
    </subcellularLocation>
</comment>
<keyword evidence="3 6" id="KW-0812">Transmembrane</keyword>
<evidence type="ECO:0000256" key="2">
    <source>
        <dbReference type="ARBA" id="ARBA00022475"/>
    </source>
</evidence>
<dbReference type="InterPro" id="IPR050833">
    <property type="entry name" value="Poly_Biosynth_Transport"/>
</dbReference>
<evidence type="ECO:0000313" key="8">
    <source>
        <dbReference type="Proteomes" id="UP000664209"/>
    </source>
</evidence>
<gene>
    <name evidence="7" type="ORF">J4G33_03885</name>
</gene>
<evidence type="ECO:0008006" key="9">
    <source>
        <dbReference type="Google" id="ProtNLM"/>
    </source>
</evidence>
<accession>A0A939RSE5</accession>
<keyword evidence="8" id="KW-1185">Reference proteome</keyword>
<evidence type="ECO:0000313" key="7">
    <source>
        <dbReference type="EMBL" id="MBO1750937.1"/>
    </source>
</evidence>
<organism evidence="7 8">
    <name type="scientific">Actinotalea soli</name>
    <dbReference type="NCBI Taxonomy" id="2819234"/>
    <lineage>
        <taxon>Bacteria</taxon>
        <taxon>Bacillati</taxon>
        <taxon>Actinomycetota</taxon>
        <taxon>Actinomycetes</taxon>
        <taxon>Micrococcales</taxon>
        <taxon>Cellulomonadaceae</taxon>
        <taxon>Actinotalea</taxon>
    </lineage>
</organism>
<evidence type="ECO:0000256" key="3">
    <source>
        <dbReference type="ARBA" id="ARBA00022692"/>
    </source>
</evidence>
<dbReference type="PANTHER" id="PTHR30250">
    <property type="entry name" value="PST FAMILY PREDICTED COLANIC ACID TRANSPORTER"/>
    <property type="match status" value="1"/>
</dbReference>
<keyword evidence="5 6" id="KW-0472">Membrane</keyword>
<dbReference type="RefSeq" id="WP_208054538.1">
    <property type="nucleotide sequence ID" value="NZ_JAGEMK010000001.1"/>
</dbReference>
<feature type="transmembrane region" description="Helical" evidence="6">
    <location>
        <begin position="278"/>
        <end position="300"/>
    </location>
</feature>
<feature type="transmembrane region" description="Helical" evidence="6">
    <location>
        <begin position="66"/>
        <end position="89"/>
    </location>
</feature>
<dbReference type="GO" id="GO:0005886">
    <property type="term" value="C:plasma membrane"/>
    <property type="evidence" value="ECO:0007669"/>
    <property type="project" value="UniProtKB-SubCell"/>
</dbReference>
<dbReference type="EMBL" id="JAGEMK010000001">
    <property type="protein sequence ID" value="MBO1750937.1"/>
    <property type="molecule type" value="Genomic_DNA"/>
</dbReference>
<dbReference type="PANTHER" id="PTHR30250:SF11">
    <property type="entry name" value="O-ANTIGEN TRANSPORTER-RELATED"/>
    <property type="match status" value="1"/>
</dbReference>
<dbReference type="AlphaFoldDB" id="A0A939RSE5"/>
<feature type="transmembrane region" description="Helical" evidence="6">
    <location>
        <begin position="130"/>
        <end position="151"/>
    </location>
</feature>
<protein>
    <recommendedName>
        <fullName evidence="9">Polysaccharide biosynthesis protein</fullName>
    </recommendedName>
</protein>
<evidence type="ECO:0000256" key="5">
    <source>
        <dbReference type="ARBA" id="ARBA00023136"/>
    </source>
</evidence>
<proteinExistence type="predicted"/>
<dbReference type="Proteomes" id="UP000664209">
    <property type="component" value="Unassembled WGS sequence"/>
</dbReference>
<evidence type="ECO:0000256" key="1">
    <source>
        <dbReference type="ARBA" id="ARBA00004651"/>
    </source>
</evidence>
<feature type="transmembrane region" description="Helical" evidence="6">
    <location>
        <begin position="375"/>
        <end position="395"/>
    </location>
</feature>
<keyword evidence="4 6" id="KW-1133">Transmembrane helix</keyword>